<evidence type="ECO:0000256" key="8">
    <source>
        <dbReference type="ARBA" id="ARBA00040531"/>
    </source>
</evidence>
<keyword evidence="5" id="KW-0269">Exonuclease</keyword>
<evidence type="ECO:0000313" key="13">
    <source>
        <dbReference type="Proteomes" id="UP000284706"/>
    </source>
</evidence>
<dbReference type="InParanoid" id="A0A409VIP5"/>
<dbReference type="InterPro" id="IPR002562">
    <property type="entry name" value="3'-5'_exonuclease_dom"/>
</dbReference>
<comment type="caution">
    <text evidence="12">The sequence shown here is derived from an EMBL/GenBank/DDBJ whole genome shotgun (WGS) entry which is preliminary data.</text>
</comment>
<keyword evidence="3" id="KW-0479">Metal-binding</keyword>
<dbReference type="SMART" id="SM00474">
    <property type="entry name" value="35EXOc"/>
    <property type="match status" value="1"/>
</dbReference>
<evidence type="ECO:0000259" key="11">
    <source>
        <dbReference type="SMART" id="SM00474"/>
    </source>
</evidence>
<evidence type="ECO:0000256" key="4">
    <source>
        <dbReference type="ARBA" id="ARBA00022801"/>
    </source>
</evidence>
<proteinExistence type="predicted"/>
<keyword evidence="13" id="KW-1185">Reference proteome</keyword>
<keyword evidence="7" id="KW-0539">Nucleus</keyword>
<feature type="compositionally biased region" description="Polar residues" evidence="10">
    <location>
        <begin position="382"/>
        <end position="413"/>
    </location>
</feature>
<evidence type="ECO:0000256" key="10">
    <source>
        <dbReference type="SAM" id="MobiDB-lite"/>
    </source>
</evidence>
<organism evidence="12 13">
    <name type="scientific">Gymnopilus dilepis</name>
    <dbReference type="NCBI Taxonomy" id="231916"/>
    <lineage>
        <taxon>Eukaryota</taxon>
        <taxon>Fungi</taxon>
        <taxon>Dikarya</taxon>
        <taxon>Basidiomycota</taxon>
        <taxon>Agaricomycotina</taxon>
        <taxon>Agaricomycetes</taxon>
        <taxon>Agaricomycetidae</taxon>
        <taxon>Agaricales</taxon>
        <taxon>Agaricineae</taxon>
        <taxon>Hymenogastraceae</taxon>
        <taxon>Gymnopilus</taxon>
    </lineage>
</organism>
<dbReference type="STRING" id="231916.A0A409VIP5"/>
<name>A0A409VIP5_9AGAR</name>
<keyword evidence="4" id="KW-0378">Hydrolase</keyword>
<dbReference type="PANTHER" id="PTHR13620:SF109">
    <property type="entry name" value="3'-5' EXONUCLEASE"/>
    <property type="match status" value="1"/>
</dbReference>
<dbReference type="OrthoDB" id="1920326at2759"/>
<accession>A0A409VIP5</accession>
<evidence type="ECO:0000256" key="5">
    <source>
        <dbReference type="ARBA" id="ARBA00022839"/>
    </source>
</evidence>
<dbReference type="InterPro" id="IPR012337">
    <property type="entry name" value="RNaseH-like_sf"/>
</dbReference>
<dbReference type="AlphaFoldDB" id="A0A409VIP5"/>
<feature type="compositionally biased region" description="Pro residues" evidence="10">
    <location>
        <begin position="258"/>
        <end position="267"/>
    </location>
</feature>
<evidence type="ECO:0000256" key="2">
    <source>
        <dbReference type="ARBA" id="ARBA00022722"/>
    </source>
</evidence>
<feature type="domain" description="3'-5' exonuclease" evidence="11">
    <location>
        <begin position="43"/>
        <end position="222"/>
    </location>
</feature>
<reference evidence="12 13" key="1">
    <citation type="journal article" date="2018" name="Evol. Lett.">
        <title>Horizontal gene cluster transfer increased hallucinogenic mushroom diversity.</title>
        <authorList>
            <person name="Reynolds H.T."/>
            <person name="Vijayakumar V."/>
            <person name="Gluck-Thaler E."/>
            <person name="Korotkin H.B."/>
            <person name="Matheny P.B."/>
            <person name="Slot J.C."/>
        </authorList>
    </citation>
    <scope>NUCLEOTIDE SEQUENCE [LARGE SCALE GENOMIC DNA]</scope>
    <source>
        <strain evidence="12 13">SRW20</strain>
    </source>
</reference>
<dbReference type="EMBL" id="NHYE01005638">
    <property type="protein sequence ID" value="PPQ66128.1"/>
    <property type="molecule type" value="Genomic_DNA"/>
</dbReference>
<evidence type="ECO:0000256" key="6">
    <source>
        <dbReference type="ARBA" id="ARBA00022842"/>
    </source>
</evidence>
<dbReference type="InterPro" id="IPR036397">
    <property type="entry name" value="RNaseH_sf"/>
</dbReference>
<dbReference type="InterPro" id="IPR051132">
    <property type="entry name" value="3-5_Exonuclease_domain"/>
</dbReference>
<dbReference type="Pfam" id="PF01612">
    <property type="entry name" value="DNA_pol_A_exo1"/>
    <property type="match status" value="1"/>
</dbReference>
<dbReference type="GO" id="GO:0006139">
    <property type="term" value="P:nucleobase-containing compound metabolic process"/>
    <property type="evidence" value="ECO:0007669"/>
    <property type="project" value="InterPro"/>
</dbReference>
<dbReference type="GO" id="GO:0046872">
    <property type="term" value="F:metal ion binding"/>
    <property type="evidence" value="ECO:0007669"/>
    <property type="project" value="UniProtKB-KW"/>
</dbReference>
<dbReference type="CDD" id="cd06141">
    <property type="entry name" value="WRN_exo"/>
    <property type="match status" value="1"/>
</dbReference>
<evidence type="ECO:0000256" key="7">
    <source>
        <dbReference type="ARBA" id="ARBA00023242"/>
    </source>
</evidence>
<dbReference type="Gene3D" id="3.30.420.10">
    <property type="entry name" value="Ribonuclease H-like superfamily/Ribonuclease H"/>
    <property type="match status" value="1"/>
</dbReference>
<feature type="compositionally biased region" description="Basic and acidic residues" evidence="10">
    <location>
        <begin position="280"/>
        <end position="289"/>
    </location>
</feature>
<dbReference type="PANTHER" id="PTHR13620">
    <property type="entry name" value="3-5 EXONUCLEASE"/>
    <property type="match status" value="1"/>
</dbReference>
<dbReference type="Proteomes" id="UP000284706">
    <property type="component" value="Unassembled WGS sequence"/>
</dbReference>
<keyword evidence="6" id="KW-0460">Magnesium</keyword>
<evidence type="ECO:0000313" key="12">
    <source>
        <dbReference type="EMBL" id="PPQ66128.1"/>
    </source>
</evidence>
<evidence type="ECO:0000256" key="1">
    <source>
        <dbReference type="ARBA" id="ARBA00004123"/>
    </source>
</evidence>
<dbReference type="GO" id="GO:0008408">
    <property type="term" value="F:3'-5' exonuclease activity"/>
    <property type="evidence" value="ECO:0007669"/>
    <property type="project" value="InterPro"/>
</dbReference>
<feature type="compositionally biased region" description="Polar residues" evidence="10">
    <location>
        <begin position="327"/>
        <end position="345"/>
    </location>
</feature>
<dbReference type="GO" id="GO:0005634">
    <property type="term" value="C:nucleus"/>
    <property type="evidence" value="ECO:0007669"/>
    <property type="project" value="UniProtKB-SubCell"/>
</dbReference>
<protein>
    <recommendedName>
        <fullName evidence="8">3'-5' exonuclease</fullName>
    </recommendedName>
    <alternativeName>
        <fullName evidence="9">Werner Syndrome-like exonuclease</fullName>
    </alternativeName>
</protein>
<evidence type="ECO:0000256" key="3">
    <source>
        <dbReference type="ARBA" id="ARBA00022723"/>
    </source>
</evidence>
<feature type="region of interest" description="Disordered" evidence="10">
    <location>
        <begin position="1"/>
        <end position="22"/>
    </location>
</feature>
<evidence type="ECO:0000256" key="9">
    <source>
        <dbReference type="ARBA" id="ARBA00042761"/>
    </source>
</evidence>
<dbReference type="SUPFAM" id="SSF53098">
    <property type="entry name" value="Ribonuclease H-like"/>
    <property type="match status" value="1"/>
</dbReference>
<feature type="region of interest" description="Disordered" evidence="10">
    <location>
        <begin position="249"/>
        <end position="413"/>
    </location>
</feature>
<comment type="subcellular location">
    <subcellularLocation>
        <location evidence="1">Nucleus</location>
    </subcellularLocation>
</comment>
<sequence>MTSLPPPESEALGPTHPVIDRSLPRPAPTLAYSWRNYNPDAKLFYLRDHEKANLELAQLRSATALGFDLEWKPTFFRGARENPVALVQLANATTIFLLQVTAMKEFPSKLAEILADPQIVKAGVGIQDDVMKLCKDWNVPVYNCVDLSLLARTVDNARWIGKYNSPLGLARLIESYEYRLMEKGKITRSNWEAHLSKNQQEYASNDAHAGYILYQRFISMIPVLQSSPDSVWYTFNMVSGRYLTNGGHQWNAQNPNYDPGPLPPPKPPRQRKATGSGSHNGDRIAKETETTTWKPRRMGKDGQTHNSYQRSDQQRGPPRGPPRKHTIQGTASRIGSSAPHPSQSARGGGQRYHPRRENHPHNHRSLALPDRPQQAARGATIPATSTELSRPSISTSGENTTVPNTQIRTAAAS</sequence>
<keyword evidence="2" id="KW-0540">Nuclease</keyword>
<dbReference type="GO" id="GO:0003676">
    <property type="term" value="F:nucleic acid binding"/>
    <property type="evidence" value="ECO:0007669"/>
    <property type="project" value="InterPro"/>
</dbReference>
<gene>
    <name evidence="12" type="ORF">CVT26_010929</name>
</gene>